<keyword evidence="4" id="KW-1133">Transmembrane helix</keyword>
<dbReference type="GO" id="GO:0043386">
    <property type="term" value="P:mycotoxin biosynthetic process"/>
    <property type="evidence" value="ECO:0007669"/>
    <property type="project" value="InterPro"/>
</dbReference>
<dbReference type="OrthoDB" id="3687641at2759"/>
<evidence type="ECO:0000256" key="10">
    <source>
        <dbReference type="SAM" id="MobiDB-lite"/>
    </source>
</evidence>
<organism evidence="11 12">
    <name type="scientific">Cryphonectria parasitica (strain ATCC 38755 / EP155)</name>
    <dbReference type="NCBI Taxonomy" id="660469"/>
    <lineage>
        <taxon>Eukaryota</taxon>
        <taxon>Fungi</taxon>
        <taxon>Dikarya</taxon>
        <taxon>Ascomycota</taxon>
        <taxon>Pezizomycotina</taxon>
        <taxon>Sordariomycetes</taxon>
        <taxon>Sordariomycetidae</taxon>
        <taxon>Diaporthales</taxon>
        <taxon>Cryphonectriaceae</taxon>
        <taxon>Cryphonectria-Endothia species complex</taxon>
        <taxon>Cryphonectria</taxon>
    </lineage>
</organism>
<comment type="caution">
    <text evidence="11">The sequence shown here is derived from an EMBL/GenBank/DDBJ whole genome shotgun (WGS) entry which is preliminary data.</text>
</comment>
<dbReference type="GO" id="GO:0016020">
    <property type="term" value="C:membrane"/>
    <property type="evidence" value="ECO:0007669"/>
    <property type="project" value="UniProtKB-SubCell"/>
</dbReference>
<keyword evidence="3" id="KW-0812">Transmembrane</keyword>
<comment type="similarity">
    <text evidence="9">Belongs to the ustYa family.</text>
</comment>
<comment type="pathway">
    <text evidence="2">Mycotoxin biosynthesis.</text>
</comment>
<evidence type="ECO:0000256" key="9">
    <source>
        <dbReference type="ARBA" id="ARBA00035112"/>
    </source>
</evidence>
<evidence type="ECO:0000256" key="1">
    <source>
        <dbReference type="ARBA" id="ARBA00004167"/>
    </source>
</evidence>
<keyword evidence="5" id="KW-0560">Oxidoreductase</keyword>
<dbReference type="Pfam" id="PF11807">
    <property type="entry name" value="UstYa"/>
    <property type="match status" value="1"/>
</dbReference>
<dbReference type="AlphaFoldDB" id="A0A9P5CPK9"/>
<name>A0A9P5CPK9_CRYP1</name>
<evidence type="ECO:0000256" key="6">
    <source>
        <dbReference type="ARBA" id="ARBA00023026"/>
    </source>
</evidence>
<reference evidence="11" key="1">
    <citation type="journal article" date="2020" name="Phytopathology">
        <title>Genome sequence of the chestnut blight fungus Cryphonectria parasitica EP155: A fundamental resource for an archetypical invasive plant pathogen.</title>
        <authorList>
            <person name="Crouch J.A."/>
            <person name="Dawe A."/>
            <person name="Aerts A."/>
            <person name="Barry K."/>
            <person name="Churchill A.C.L."/>
            <person name="Grimwood J."/>
            <person name="Hillman B."/>
            <person name="Milgroom M.G."/>
            <person name="Pangilinan J."/>
            <person name="Smith M."/>
            <person name="Salamov A."/>
            <person name="Schmutz J."/>
            <person name="Yadav J."/>
            <person name="Grigoriev I.V."/>
            <person name="Nuss D."/>
        </authorList>
    </citation>
    <scope>NUCLEOTIDE SEQUENCE</scope>
    <source>
        <strain evidence="11">EP155</strain>
    </source>
</reference>
<evidence type="ECO:0000256" key="8">
    <source>
        <dbReference type="ARBA" id="ARBA00023180"/>
    </source>
</evidence>
<dbReference type="PANTHER" id="PTHR33365">
    <property type="entry name" value="YALI0B05434P"/>
    <property type="match status" value="1"/>
</dbReference>
<protein>
    <submittedName>
        <fullName evidence="11">Uncharacterized protein</fullName>
    </submittedName>
</protein>
<dbReference type="GeneID" id="63839714"/>
<evidence type="ECO:0000256" key="5">
    <source>
        <dbReference type="ARBA" id="ARBA00023002"/>
    </source>
</evidence>
<dbReference type="PANTHER" id="PTHR33365:SF4">
    <property type="entry name" value="CYCLOCHLOROTINE BIOSYNTHESIS PROTEIN O"/>
    <property type="match status" value="1"/>
</dbReference>
<dbReference type="InterPro" id="IPR021765">
    <property type="entry name" value="UstYa-like"/>
</dbReference>
<proteinExistence type="inferred from homology"/>
<dbReference type="Proteomes" id="UP000803844">
    <property type="component" value="Unassembled WGS sequence"/>
</dbReference>
<evidence type="ECO:0000256" key="3">
    <source>
        <dbReference type="ARBA" id="ARBA00022692"/>
    </source>
</evidence>
<accession>A0A9P5CPK9</accession>
<dbReference type="GO" id="GO:0016491">
    <property type="term" value="F:oxidoreductase activity"/>
    <property type="evidence" value="ECO:0007669"/>
    <property type="project" value="UniProtKB-KW"/>
</dbReference>
<evidence type="ECO:0000256" key="2">
    <source>
        <dbReference type="ARBA" id="ARBA00004685"/>
    </source>
</evidence>
<feature type="compositionally biased region" description="Low complexity" evidence="10">
    <location>
        <begin position="1"/>
        <end position="12"/>
    </location>
</feature>
<evidence type="ECO:0000256" key="4">
    <source>
        <dbReference type="ARBA" id="ARBA00022989"/>
    </source>
</evidence>
<keyword evidence="12" id="KW-1185">Reference proteome</keyword>
<gene>
    <name evidence="11" type="ORF">M406DRAFT_350927</name>
</gene>
<sequence>MSRRASSSEEAAPFLDDPEAPLAPGCHKEAAALGSLKGRLLVRGIAISKSILWLNILLSIANAAWTIVNLQPRHGSRSSSGRPRGGIYEATGAPMSLVNSTWNLPIGTRSPFTDLDPAVADAAWATVNMGGKQGWLKVPKAKVDLMDQSSIEFADGSGYLFGMDVFHQLHCLDFLRKKTVLYHPFYPVVEEDEDIPVAYHIALGRWMDRALGRLDQPSSMP</sequence>
<keyword evidence="7" id="KW-0472">Membrane</keyword>
<evidence type="ECO:0000313" key="12">
    <source>
        <dbReference type="Proteomes" id="UP000803844"/>
    </source>
</evidence>
<keyword evidence="8" id="KW-0325">Glycoprotein</keyword>
<evidence type="ECO:0000256" key="7">
    <source>
        <dbReference type="ARBA" id="ARBA00023136"/>
    </source>
</evidence>
<evidence type="ECO:0000313" key="11">
    <source>
        <dbReference type="EMBL" id="KAF3765276.1"/>
    </source>
</evidence>
<dbReference type="RefSeq" id="XP_040776237.1">
    <property type="nucleotide sequence ID" value="XM_040922585.1"/>
</dbReference>
<keyword evidence="6" id="KW-0843">Virulence</keyword>
<feature type="region of interest" description="Disordered" evidence="10">
    <location>
        <begin position="1"/>
        <end position="20"/>
    </location>
</feature>
<dbReference type="EMBL" id="MU032347">
    <property type="protein sequence ID" value="KAF3765276.1"/>
    <property type="molecule type" value="Genomic_DNA"/>
</dbReference>
<comment type="subcellular location">
    <subcellularLocation>
        <location evidence="1">Membrane</location>
        <topology evidence="1">Single-pass membrane protein</topology>
    </subcellularLocation>
</comment>